<proteinExistence type="predicted"/>
<dbReference type="OrthoDB" id="9804196at2"/>
<dbReference type="Pfam" id="PF00534">
    <property type="entry name" value="Glycos_transf_1"/>
    <property type="match status" value="1"/>
</dbReference>
<dbReference type="Proteomes" id="UP000028123">
    <property type="component" value="Unassembled WGS sequence"/>
</dbReference>
<dbReference type="InterPro" id="IPR050194">
    <property type="entry name" value="Glycosyltransferase_grp1"/>
</dbReference>
<dbReference type="PANTHER" id="PTHR45947:SF3">
    <property type="entry name" value="SULFOQUINOVOSYL TRANSFERASE SQD2"/>
    <property type="match status" value="1"/>
</dbReference>
<sequence length="373" mass="42666">MSAIKILHVVGKMDPGGVETLLMNIYRNIDRERFEFHFAVQLEGEGFYDREIRELGGKILLQPHPRKGLGPFREQFLHNVRENGPYAAIHSHIFQFSGYVLKLAKEIGVPVRVCHSHTVNAEQRTTLFRTLYRHYMKSLILKHSTHLIGCSRPACESLFGARCWKDTRTELLPNAINLLPYEQLPTDRSGLRQRIGVTDPSIPVVGHIGRFSEEKNHRFLLETFSLLVKEIPEAQLVLVGDGRLREEMERLAETMGIRRQVRFLGARKDIPEIIGAFDVFLLPSLFEGLGIVVIEAQAGGVPSLVSEHVPDEADLSFGMVEHLKLQPEVWVDKITEILGRSAAPDWPTRHRFLKKYGYDIRESIRRLENIYHA</sequence>
<feature type="domain" description="Glycosyl transferase family 1" evidence="1">
    <location>
        <begin position="203"/>
        <end position="307"/>
    </location>
</feature>
<dbReference type="SUPFAM" id="SSF53756">
    <property type="entry name" value="UDP-Glycosyltransferase/glycogen phosphorylase"/>
    <property type="match status" value="1"/>
</dbReference>
<evidence type="ECO:0000259" key="2">
    <source>
        <dbReference type="Pfam" id="PF13439"/>
    </source>
</evidence>
<dbReference type="RefSeq" id="WP_036687474.1">
    <property type="nucleotide sequence ID" value="NZ_JNVM01000019.1"/>
</dbReference>
<evidence type="ECO:0000259" key="1">
    <source>
        <dbReference type="Pfam" id="PF00534"/>
    </source>
</evidence>
<keyword evidence="3" id="KW-0808">Transferase</keyword>
<accession>A0A081NZL2</accession>
<dbReference type="PANTHER" id="PTHR45947">
    <property type="entry name" value="SULFOQUINOVOSYL TRANSFERASE SQD2"/>
    <property type="match status" value="1"/>
</dbReference>
<dbReference type="GO" id="GO:0016757">
    <property type="term" value="F:glycosyltransferase activity"/>
    <property type="evidence" value="ECO:0007669"/>
    <property type="project" value="TreeGrafter"/>
</dbReference>
<protein>
    <submittedName>
        <fullName evidence="3">Glycosyl transferase family 1</fullName>
    </submittedName>
</protein>
<organism evidence="3 4">
    <name type="scientific">Paenibacillus tyrfis</name>
    <dbReference type="NCBI Taxonomy" id="1501230"/>
    <lineage>
        <taxon>Bacteria</taxon>
        <taxon>Bacillati</taxon>
        <taxon>Bacillota</taxon>
        <taxon>Bacilli</taxon>
        <taxon>Bacillales</taxon>
        <taxon>Paenibacillaceae</taxon>
        <taxon>Paenibacillus</taxon>
    </lineage>
</organism>
<evidence type="ECO:0000313" key="4">
    <source>
        <dbReference type="Proteomes" id="UP000028123"/>
    </source>
</evidence>
<dbReference type="AlphaFoldDB" id="A0A081NZL2"/>
<gene>
    <name evidence="3" type="ORF">ET33_12735</name>
</gene>
<feature type="domain" description="Glycosyltransferase subfamily 4-like N-terminal" evidence="2">
    <location>
        <begin position="15"/>
        <end position="178"/>
    </location>
</feature>
<keyword evidence="4" id="KW-1185">Reference proteome</keyword>
<dbReference type="Gene3D" id="3.40.50.2000">
    <property type="entry name" value="Glycogen Phosphorylase B"/>
    <property type="match status" value="2"/>
</dbReference>
<dbReference type="InterPro" id="IPR001296">
    <property type="entry name" value="Glyco_trans_1"/>
</dbReference>
<name>A0A081NZL2_9BACL</name>
<dbReference type="Pfam" id="PF13439">
    <property type="entry name" value="Glyco_transf_4"/>
    <property type="match status" value="1"/>
</dbReference>
<dbReference type="EMBL" id="JNVM01000019">
    <property type="protein sequence ID" value="KEQ23885.1"/>
    <property type="molecule type" value="Genomic_DNA"/>
</dbReference>
<dbReference type="InterPro" id="IPR028098">
    <property type="entry name" value="Glyco_trans_4-like_N"/>
</dbReference>
<dbReference type="eggNOG" id="COG0438">
    <property type="taxonomic scope" value="Bacteria"/>
</dbReference>
<reference evidence="3 4" key="1">
    <citation type="submission" date="2014-06" db="EMBL/GenBank/DDBJ databases">
        <title>Draft genome sequence of Paenibacillus sp. MSt1.</title>
        <authorList>
            <person name="Aw Y.K."/>
            <person name="Ong K.S."/>
            <person name="Gan H.M."/>
            <person name="Lee S.M."/>
        </authorList>
    </citation>
    <scope>NUCLEOTIDE SEQUENCE [LARGE SCALE GENOMIC DNA]</scope>
    <source>
        <strain evidence="3 4">MSt1</strain>
    </source>
</reference>
<comment type="caution">
    <text evidence="3">The sequence shown here is derived from an EMBL/GenBank/DDBJ whole genome shotgun (WGS) entry which is preliminary data.</text>
</comment>
<evidence type="ECO:0000313" key="3">
    <source>
        <dbReference type="EMBL" id="KEQ23885.1"/>
    </source>
</evidence>